<evidence type="ECO:0000313" key="2">
    <source>
        <dbReference type="EMBL" id="MBW0537932.1"/>
    </source>
</evidence>
<comment type="caution">
    <text evidence="2">The sequence shown here is derived from an EMBL/GenBank/DDBJ whole genome shotgun (WGS) entry which is preliminary data.</text>
</comment>
<dbReference type="Pfam" id="PF10551">
    <property type="entry name" value="MULE"/>
    <property type="match status" value="1"/>
</dbReference>
<name>A0A9Q3FJ23_9BASI</name>
<dbReference type="InterPro" id="IPR052579">
    <property type="entry name" value="Zinc_finger_SWIM"/>
</dbReference>
<dbReference type="PANTHER" id="PTHR31569">
    <property type="entry name" value="SWIM-TYPE DOMAIN-CONTAINING PROTEIN"/>
    <property type="match status" value="1"/>
</dbReference>
<dbReference type="AlphaFoldDB" id="A0A9Q3FJ23"/>
<organism evidence="2 3">
    <name type="scientific">Austropuccinia psidii MF-1</name>
    <dbReference type="NCBI Taxonomy" id="1389203"/>
    <lineage>
        <taxon>Eukaryota</taxon>
        <taxon>Fungi</taxon>
        <taxon>Dikarya</taxon>
        <taxon>Basidiomycota</taxon>
        <taxon>Pucciniomycotina</taxon>
        <taxon>Pucciniomycetes</taxon>
        <taxon>Pucciniales</taxon>
        <taxon>Sphaerophragmiaceae</taxon>
        <taxon>Austropuccinia</taxon>
    </lineage>
</organism>
<evidence type="ECO:0000259" key="1">
    <source>
        <dbReference type="Pfam" id="PF10551"/>
    </source>
</evidence>
<dbReference type="PANTHER" id="PTHR31569:SF4">
    <property type="entry name" value="SWIM-TYPE DOMAIN-CONTAINING PROTEIN"/>
    <property type="match status" value="1"/>
</dbReference>
<sequence length="257" mass="29834">MLQPPTEGEFQTLELLWQHVHNVARAQGYAVSTLRSNMTHNQIEIGCDRSGTPNPNKSPSKTVTSRKLYCPFRLYARKYAKSTTWTLKVKNPEHSHDATENIMAHPAFRKFNEQETSQIAQMSESLLIPRQIQAQLCSQRESDRPVILQDIYNQVKKIKKDKLQVRRPIDALIDTLKEENFVWSSERDAEGHITSFFTHPLSIKLLHGFPHVILMDFPYKTNKYKMPLFHIVGFSSTNRTFLGAFWLMKNETEPSYI</sequence>
<keyword evidence="3" id="KW-1185">Reference proteome</keyword>
<evidence type="ECO:0000313" key="3">
    <source>
        <dbReference type="Proteomes" id="UP000765509"/>
    </source>
</evidence>
<dbReference type="Proteomes" id="UP000765509">
    <property type="component" value="Unassembled WGS sequence"/>
</dbReference>
<dbReference type="Pfam" id="PF08731">
    <property type="entry name" value="AFT"/>
    <property type="match status" value="1"/>
</dbReference>
<feature type="domain" description="MULE transposase" evidence="1">
    <location>
        <begin position="212"/>
        <end position="256"/>
    </location>
</feature>
<dbReference type="EMBL" id="AVOT02042525">
    <property type="protein sequence ID" value="MBW0537932.1"/>
    <property type="molecule type" value="Genomic_DNA"/>
</dbReference>
<gene>
    <name evidence="2" type="ORF">O181_077647</name>
</gene>
<dbReference type="InterPro" id="IPR018289">
    <property type="entry name" value="MULE_transposase_dom"/>
</dbReference>
<reference evidence="2" key="1">
    <citation type="submission" date="2021-03" db="EMBL/GenBank/DDBJ databases">
        <title>Draft genome sequence of rust myrtle Austropuccinia psidii MF-1, a brazilian biotype.</title>
        <authorList>
            <person name="Quecine M.C."/>
            <person name="Pachon D.M.R."/>
            <person name="Bonatelli M.L."/>
            <person name="Correr F.H."/>
            <person name="Franceschini L.M."/>
            <person name="Leite T.F."/>
            <person name="Margarido G.R.A."/>
            <person name="Almeida C.A."/>
            <person name="Ferrarezi J.A."/>
            <person name="Labate C.A."/>
        </authorList>
    </citation>
    <scope>NUCLEOTIDE SEQUENCE</scope>
    <source>
        <strain evidence="2">MF-1</strain>
    </source>
</reference>
<dbReference type="GO" id="GO:0045944">
    <property type="term" value="P:positive regulation of transcription by RNA polymerase II"/>
    <property type="evidence" value="ECO:0007669"/>
    <property type="project" value="InterPro"/>
</dbReference>
<dbReference type="GO" id="GO:0010106">
    <property type="term" value="P:cellular response to iron ion starvation"/>
    <property type="evidence" value="ECO:0007669"/>
    <property type="project" value="InterPro"/>
</dbReference>
<dbReference type="GO" id="GO:0000981">
    <property type="term" value="F:DNA-binding transcription factor activity, RNA polymerase II-specific"/>
    <property type="evidence" value="ECO:0007669"/>
    <property type="project" value="InterPro"/>
</dbReference>
<accession>A0A9Q3FJ23</accession>
<dbReference type="OrthoDB" id="3356549at2759"/>
<protein>
    <recommendedName>
        <fullName evidence="1">MULE transposase domain-containing protein</fullName>
    </recommendedName>
</protein>
<dbReference type="InterPro" id="IPR014842">
    <property type="entry name" value="AFT"/>
</dbReference>
<proteinExistence type="predicted"/>